<reference evidence="6" key="1">
    <citation type="submission" date="2022-05" db="EMBL/GenBank/DDBJ databases">
        <authorList>
            <person name="Okamura Y."/>
        </authorList>
    </citation>
    <scope>NUCLEOTIDE SEQUENCE</scope>
</reference>
<protein>
    <recommendedName>
        <fullName evidence="5">RRM domain-containing protein</fullName>
    </recommendedName>
</protein>
<dbReference type="InterPro" id="IPR056611">
    <property type="entry name" value="ENOX1/2_dom"/>
</dbReference>
<feature type="domain" description="RRM" evidence="5">
    <location>
        <begin position="163"/>
        <end position="235"/>
    </location>
</feature>
<dbReference type="OrthoDB" id="10039782at2759"/>
<feature type="compositionally biased region" description="Pro residues" evidence="4">
    <location>
        <begin position="512"/>
        <end position="528"/>
    </location>
</feature>
<dbReference type="InterPro" id="IPR038876">
    <property type="entry name" value="ENOX"/>
</dbReference>
<evidence type="ECO:0000313" key="7">
    <source>
        <dbReference type="Proteomes" id="UP001152562"/>
    </source>
</evidence>
<dbReference type="GO" id="GO:0007624">
    <property type="term" value="P:ultradian rhythm"/>
    <property type="evidence" value="ECO:0007669"/>
    <property type="project" value="InterPro"/>
</dbReference>
<feature type="region of interest" description="Disordered" evidence="4">
    <location>
        <begin position="508"/>
        <end position="533"/>
    </location>
</feature>
<dbReference type="Proteomes" id="UP001152562">
    <property type="component" value="Unassembled WGS sequence"/>
</dbReference>
<evidence type="ECO:0000256" key="2">
    <source>
        <dbReference type="PROSITE-ProRule" id="PRU00176"/>
    </source>
</evidence>
<comment type="caution">
    <text evidence="6">The sequence shown here is derived from an EMBL/GenBank/DDBJ whole genome shotgun (WGS) entry which is preliminary data.</text>
</comment>
<evidence type="ECO:0000256" key="3">
    <source>
        <dbReference type="SAM" id="Coils"/>
    </source>
</evidence>
<evidence type="ECO:0000259" key="5">
    <source>
        <dbReference type="PROSITE" id="PS50102"/>
    </source>
</evidence>
<dbReference type="PROSITE" id="PS50102">
    <property type="entry name" value="RRM"/>
    <property type="match status" value="1"/>
</dbReference>
<evidence type="ECO:0000313" key="6">
    <source>
        <dbReference type="EMBL" id="CAH4028745.1"/>
    </source>
</evidence>
<dbReference type="PANTHER" id="PTHR16001:SF4">
    <property type="entry name" value="ECTO-NOX DISULFIDE-THIOL EXCHANGER 1-LIKE PROTEIN"/>
    <property type="match status" value="1"/>
</dbReference>
<dbReference type="Pfam" id="PF23267">
    <property type="entry name" value="ENOX1"/>
    <property type="match status" value="1"/>
</dbReference>
<evidence type="ECO:0000256" key="4">
    <source>
        <dbReference type="SAM" id="MobiDB-lite"/>
    </source>
</evidence>
<dbReference type="Gene3D" id="3.30.70.330">
    <property type="match status" value="1"/>
</dbReference>
<dbReference type="SMART" id="SM00360">
    <property type="entry name" value="RRM"/>
    <property type="match status" value="1"/>
</dbReference>
<dbReference type="EMBL" id="CALOZG010000005">
    <property type="protein sequence ID" value="CAH4028745.1"/>
    <property type="molecule type" value="Genomic_DNA"/>
</dbReference>
<dbReference type="GO" id="GO:0003723">
    <property type="term" value="F:RNA binding"/>
    <property type="evidence" value="ECO:0007669"/>
    <property type="project" value="UniProtKB-UniRule"/>
</dbReference>
<keyword evidence="1 2" id="KW-0694">RNA-binding</keyword>
<dbReference type="AlphaFoldDB" id="A0A9P0TGD2"/>
<dbReference type="PANTHER" id="PTHR16001">
    <property type="entry name" value="ECTO-NOX DISULFIDE-THIOL EXCHANGER"/>
    <property type="match status" value="1"/>
</dbReference>
<proteinExistence type="predicted"/>
<dbReference type="GO" id="GO:0016491">
    <property type="term" value="F:oxidoreductase activity"/>
    <property type="evidence" value="ECO:0007669"/>
    <property type="project" value="InterPro"/>
</dbReference>
<accession>A0A9P0TGD2</accession>
<dbReference type="SUPFAM" id="SSF54928">
    <property type="entry name" value="RNA-binding domain, RBD"/>
    <property type="match status" value="1"/>
</dbReference>
<dbReference type="InterPro" id="IPR012677">
    <property type="entry name" value="Nucleotide-bd_a/b_plait_sf"/>
</dbReference>
<feature type="coiled-coil region" evidence="3">
    <location>
        <begin position="349"/>
        <end position="394"/>
    </location>
</feature>
<feature type="region of interest" description="Disordered" evidence="4">
    <location>
        <begin position="1"/>
        <end position="28"/>
    </location>
</feature>
<dbReference type="InterPro" id="IPR035979">
    <property type="entry name" value="RBD_domain_sf"/>
</dbReference>
<dbReference type="Pfam" id="PF00076">
    <property type="entry name" value="RRM_1"/>
    <property type="match status" value="1"/>
</dbReference>
<dbReference type="InterPro" id="IPR000504">
    <property type="entry name" value="RRM_dom"/>
</dbReference>
<dbReference type="GO" id="GO:0009897">
    <property type="term" value="C:external side of plasma membrane"/>
    <property type="evidence" value="ECO:0007669"/>
    <property type="project" value="InterPro"/>
</dbReference>
<feature type="coiled-coil region" evidence="3">
    <location>
        <begin position="459"/>
        <end position="493"/>
    </location>
</feature>
<feature type="compositionally biased region" description="Basic and acidic residues" evidence="4">
    <location>
        <begin position="17"/>
        <end position="26"/>
    </location>
</feature>
<gene>
    <name evidence="6" type="ORF">PIBRA_LOCUS5550</name>
</gene>
<keyword evidence="7" id="KW-1185">Reference proteome</keyword>
<keyword evidence="3" id="KW-0175">Coiled coil</keyword>
<organism evidence="6 7">
    <name type="scientific">Pieris brassicae</name>
    <name type="common">White butterfly</name>
    <name type="synonym">Large white butterfly</name>
    <dbReference type="NCBI Taxonomy" id="7116"/>
    <lineage>
        <taxon>Eukaryota</taxon>
        <taxon>Metazoa</taxon>
        <taxon>Ecdysozoa</taxon>
        <taxon>Arthropoda</taxon>
        <taxon>Hexapoda</taxon>
        <taxon>Insecta</taxon>
        <taxon>Pterygota</taxon>
        <taxon>Neoptera</taxon>
        <taxon>Endopterygota</taxon>
        <taxon>Lepidoptera</taxon>
        <taxon>Glossata</taxon>
        <taxon>Ditrysia</taxon>
        <taxon>Papilionoidea</taxon>
        <taxon>Pieridae</taxon>
        <taxon>Pierinae</taxon>
        <taxon>Pieris</taxon>
    </lineage>
</organism>
<evidence type="ECO:0000256" key="1">
    <source>
        <dbReference type="ARBA" id="ARBA00022884"/>
    </source>
</evidence>
<name>A0A9P0TGD2_PIEBR</name>
<sequence>MSGRRDRSRSPNRSRNRIKDNHDGSKIMEVPNAINPMMIQNMFPQGNMMMGGMYNMMMQNSMMAGGIMPPPGMEMIPNPGLEIMPQQTMDIQAMGTSSLPNTPANIDMSMMGGVMMDPTVMAMYQNITPLQEKKEIVFKHCKLIPPAPGSSEPPKRTRPPGCRTIFVGGLPDKIRESVVRDVFENYGRIQILRLSKKNFCHIRFDRESCVEAAMVISGYRIKLINRDSDMDEDDDDDEAQGTNGWLHVDYALSRDDQNEYERRQRQALRVQQQMQQLSAQQELADNSLNFQPRSPSPVRLQPFSNAAITQLAEKIKSEEAFAPTLPTLISWLERGECSKKNSNQFYSMLQATNSHIRRLFSEKMQAEEELSECKERVKNTIQKVIEQLEQVAKVFMAATHQRVWDHFTKPQRKNIETWQKMTQEFSTLKEEFNEKFFADENAEYNGFLNKQICDNNEDLKRLKVENESLQFQLEAYKNEVDVIKADAHKEMEKFKAQFIARQALKGTFDKNPPLPSPVSKPPPPPPLPEEGEARIKPDVEPQCGEAKLIGVMSAFLQVHPQGASLDYVVSYVRALFPNVSQSAVHDVLQKFPEVFERNTSGVGANIEHKWKFIAFSA</sequence>